<organism evidence="15 16">
    <name type="scientific">Atractosteus spatula</name>
    <name type="common">Alligator gar</name>
    <name type="synonym">Lepisosteus spatula</name>
    <dbReference type="NCBI Taxonomy" id="7917"/>
    <lineage>
        <taxon>Eukaryota</taxon>
        <taxon>Metazoa</taxon>
        <taxon>Chordata</taxon>
        <taxon>Craniata</taxon>
        <taxon>Vertebrata</taxon>
        <taxon>Euteleostomi</taxon>
        <taxon>Actinopterygii</taxon>
        <taxon>Neopterygii</taxon>
        <taxon>Holostei</taxon>
        <taxon>Semionotiformes</taxon>
        <taxon>Lepisosteidae</taxon>
        <taxon>Atractosteus</taxon>
    </lineage>
</organism>
<dbReference type="PRINTS" id="PR01157">
    <property type="entry name" value="P2YPURNOCPTR"/>
</dbReference>
<evidence type="ECO:0000256" key="4">
    <source>
        <dbReference type="ARBA" id="ARBA00022989"/>
    </source>
</evidence>
<sequence>MPSLRSTSPTVRSMHARWGAGSRNEVRNSRHRLCFMYVSIFRTISKSPQSFPLNCSTEDLKKYVHFIYAVTYTVILVPGLIGNVLALWVFYAYVKETKKAVIFMINLAIADLAQVLSLPLRIYYYLNHSWPFGEFLCMFCFYLKYVNMYASIFFLACISVRRCMFIIYPLRYSATKRRFDLYLSVAGWFFVCLSCLPFPLLRQSAEQPPAPDRCFSELPLLAVSKAAGVAMMALAELVGFVLPLALVLTCSWKTAASLREKTGVLQDSGEKRKAFKMVLSCALVFLVCFAPYHITFPLDFLAKSRAVANCAFLKAILRGHPITLCLASLNSCLDPIMYYFTTDEFKRRLSRQDLQESFQLHRKFSCTNGEDKPL</sequence>
<evidence type="ECO:0000256" key="9">
    <source>
        <dbReference type="ARBA" id="ARBA00023180"/>
    </source>
</evidence>
<dbReference type="AlphaFoldDB" id="A0A8J7P051"/>
<evidence type="ECO:0000256" key="7">
    <source>
        <dbReference type="ARBA" id="ARBA00023157"/>
    </source>
</evidence>
<evidence type="ECO:0000256" key="2">
    <source>
        <dbReference type="ARBA" id="ARBA00022475"/>
    </source>
</evidence>
<feature type="transmembrane region" description="Helical" evidence="13">
    <location>
        <begin position="146"/>
        <end position="169"/>
    </location>
</feature>
<keyword evidence="5" id="KW-0297">G-protein coupled receptor</keyword>
<dbReference type="InterPro" id="IPR017452">
    <property type="entry name" value="GPCR_Rhodpsn_7TM"/>
</dbReference>
<name>A0A8J7P051_ATRSP</name>
<evidence type="ECO:0000313" key="15">
    <source>
        <dbReference type="EMBL" id="MBN3322992.1"/>
    </source>
</evidence>
<feature type="transmembrane region" description="Helical" evidence="13">
    <location>
        <begin position="66"/>
        <end position="94"/>
    </location>
</feature>
<dbReference type="GO" id="GO:0007200">
    <property type="term" value="P:phospholipase C-activating G protein-coupled receptor signaling pathway"/>
    <property type="evidence" value="ECO:0007669"/>
    <property type="project" value="TreeGrafter"/>
</dbReference>
<dbReference type="FunFam" id="1.20.1070.10:FF:000167">
    <property type="entry name" value="probable G-protein coupled receptor 174"/>
    <property type="match status" value="1"/>
</dbReference>
<keyword evidence="7" id="KW-1015">Disulfide bond</keyword>
<evidence type="ECO:0000256" key="5">
    <source>
        <dbReference type="ARBA" id="ARBA00023040"/>
    </source>
</evidence>
<keyword evidence="4 13" id="KW-1133">Transmembrane helix</keyword>
<dbReference type="GO" id="GO:0035025">
    <property type="term" value="P:positive regulation of Rho protein signal transduction"/>
    <property type="evidence" value="ECO:0007669"/>
    <property type="project" value="TreeGrafter"/>
</dbReference>
<keyword evidence="6 13" id="KW-0472">Membrane</keyword>
<comment type="subunit">
    <text evidence="11">Interacts with GNA13. Interacts with CCL21.</text>
</comment>
<dbReference type="GO" id="GO:0005886">
    <property type="term" value="C:plasma membrane"/>
    <property type="evidence" value="ECO:0007669"/>
    <property type="project" value="UniProtKB-SubCell"/>
</dbReference>
<feature type="transmembrane region" description="Helical" evidence="13">
    <location>
        <begin position="226"/>
        <end position="252"/>
    </location>
</feature>
<feature type="transmembrane region" description="Helical" evidence="13">
    <location>
        <begin position="101"/>
        <end position="126"/>
    </location>
</feature>
<evidence type="ECO:0000259" key="14">
    <source>
        <dbReference type="PROSITE" id="PS50262"/>
    </source>
</evidence>
<gene>
    <name evidence="15" type="primary">Gpr174</name>
    <name evidence="15" type="ORF">GTO95_0007363</name>
</gene>
<feature type="non-terminal residue" evidence="15">
    <location>
        <position position="374"/>
    </location>
</feature>
<keyword evidence="8" id="KW-0675">Receptor</keyword>
<keyword evidence="2" id="KW-1003">Cell membrane</keyword>
<dbReference type="Gene3D" id="1.20.1070.10">
    <property type="entry name" value="Rhodopsin 7-helix transmembrane proteins"/>
    <property type="match status" value="1"/>
</dbReference>
<keyword evidence="3 13" id="KW-0812">Transmembrane</keyword>
<keyword evidence="16" id="KW-1185">Reference proteome</keyword>
<evidence type="ECO:0000256" key="12">
    <source>
        <dbReference type="ARBA" id="ARBA00068744"/>
    </source>
</evidence>
<feature type="transmembrane region" description="Helical" evidence="13">
    <location>
        <begin position="181"/>
        <end position="201"/>
    </location>
</feature>
<evidence type="ECO:0000313" key="16">
    <source>
        <dbReference type="Proteomes" id="UP000736164"/>
    </source>
</evidence>
<evidence type="ECO:0000256" key="13">
    <source>
        <dbReference type="SAM" id="Phobius"/>
    </source>
</evidence>
<dbReference type="SUPFAM" id="SSF81321">
    <property type="entry name" value="Family A G protein-coupled receptor-like"/>
    <property type="match status" value="1"/>
</dbReference>
<dbReference type="PANTHER" id="PTHR24232:SF86">
    <property type="entry name" value="G-PROTEIN COUPLED RECEPTOR 174-RELATED"/>
    <property type="match status" value="1"/>
</dbReference>
<evidence type="ECO:0000256" key="10">
    <source>
        <dbReference type="ARBA" id="ARBA00023224"/>
    </source>
</evidence>
<evidence type="ECO:0000256" key="6">
    <source>
        <dbReference type="ARBA" id="ARBA00023136"/>
    </source>
</evidence>
<evidence type="ECO:0000256" key="1">
    <source>
        <dbReference type="ARBA" id="ARBA00004651"/>
    </source>
</evidence>
<keyword evidence="10" id="KW-0807">Transducer</keyword>
<feature type="domain" description="G-protein coupled receptors family 1 profile" evidence="14">
    <location>
        <begin position="82"/>
        <end position="338"/>
    </location>
</feature>
<comment type="subcellular location">
    <subcellularLocation>
        <location evidence="1">Cell membrane</location>
        <topology evidence="1">Multi-pass membrane protein</topology>
    </subcellularLocation>
</comment>
<dbReference type="Pfam" id="PF00001">
    <property type="entry name" value="7tm_1"/>
    <property type="match status" value="1"/>
</dbReference>
<dbReference type="InterPro" id="IPR000276">
    <property type="entry name" value="GPCR_Rhodpsn"/>
</dbReference>
<dbReference type="GO" id="GO:0004930">
    <property type="term" value="F:G protein-coupled receptor activity"/>
    <property type="evidence" value="ECO:0007669"/>
    <property type="project" value="UniProtKB-KW"/>
</dbReference>
<proteinExistence type="predicted"/>
<evidence type="ECO:0000256" key="8">
    <source>
        <dbReference type="ARBA" id="ARBA00023170"/>
    </source>
</evidence>
<dbReference type="PROSITE" id="PS50262">
    <property type="entry name" value="G_PROTEIN_RECEP_F1_2"/>
    <property type="match status" value="1"/>
</dbReference>
<accession>A0A8J7P051</accession>
<evidence type="ECO:0000256" key="11">
    <source>
        <dbReference type="ARBA" id="ARBA00062493"/>
    </source>
</evidence>
<dbReference type="PRINTS" id="PR00237">
    <property type="entry name" value="GPCRRHODOPSN"/>
</dbReference>
<feature type="non-terminal residue" evidence="15">
    <location>
        <position position="1"/>
    </location>
</feature>
<comment type="caution">
    <text evidence="15">The sequence shown here is derived from an EMBL/GenBank/DDBJ whole genome shotgun (WGS) entry which is preliminary data.</text>
</comment>
<evidence type="ECO:0000256" key="3">
    <source>
        <dbReference type="ARBA" id="ARBA00022692"/>
    </source>
</evidence>
<feature type="transmembrane region" description="Helical" evidence="13">
    <location>
        <begin position="273"/>
        <end position="294"/>
    </location>
</feature>
<reference evidence="15" key="1">
    <citation type="journal article" date="2021" name="Cell">
        <title>Tracing the genetic footprints of vertebrate landing in non-teleost ray-finned fishes.</title>
        <authorList>
            <person name="Bi X."/>
            <person name="Wang K."/>
            <person name="Yang L."/>
            <person name="Pan H."/>
            <person name="Jiang H."/>
            <person name="Wei Q."/>
            <person name="Fang M."/>
            <person name="Yu H."/>
            <person name="Zhu C."/>
            <person name="Cai Y."/>
            <person name="He Y."/>
            <person name="Gan X."/>
            <person name="Zeng H."/>
            <person name="Yu D."/>
            <person name="Zhu Y."/>
            <person name="Jiang H."/>
            <person name="Qiu Q."/>
            <person name="Yang H."/>
            <person name="Zhang Y.E."/>
            <person name="Wang W."/>
            <person name="Zhu M."/>
            <person name="He S."/>
            <person name="Zhang G."/>
        </authorList>
    </citation>
    <scope>NUCLEOTIDE SEQUENCE</scope>
    <source>
        <strain evidence="15">Allg_001</strain>
    </source>
</reference>
<dbReference type="Proteomes" id="UP000736164">
    <property type="component" value="Unassembled WGS sequence"/>
</dbReference>
<dbReference type="PANTHER" id="PTHR24232">
    <property type="entry name" value="G-PROTEIN COUPLED RECEPTOR"/>
    <property type="match status" value="1"/>
</dbReference>
<protein>
    <recommendedName>
        <fullName evidence="12">Probable G-protein coupled receptor 174</fullName>
    </recommendedName>
</protein>
<dbReference type="EMBL" id="JAAWVO010062514">
    <property type="protein sequence ID" value="MBN3322992.1"/>
    <property type="molecule type" value="Genomic_DNA"/>
</dbReference>
<keyword evidence="9" id="KW-0325">Glycoprotein</keyword>